<protein>
    <recommendedName>
        <fullName evidence="3">MAM domain-containing protein</fullName>
    </recommendedName>
</protein>
<keyword evidence="2" id="KW-1185">Reference proteome</keyword>
<sequence length="249" mass="27999">MVQMEICLSEVTYMSIRNIIYSSDGNVDSVRVSMDGQHAGFFETKYLSDGGNGWNKFQSTGSWPAKAKFGIGRHTITFEATNTDEWAVEIDMMLSCFLPMTGYNTRTLCVICIALILNTTMSQEWTPYQAGGLSRSRFQLNVVSRIISKLRCTTTRPKILTSQRLCPSTKALPRTETPIIVNHITISTARTTYVNSSLTFSGTHNSVNVDIAFSFKKSTPSREIDERLMSTILFIKLRHLPNKTLQTLK</sequence>
<dbReference type="Proteomes" id="UP001164746">
    <property type="component" value="Chromosome 2"/>
</dbReference>
<reference evidence="1" key="1">
    <citation type="submission" date="2022-11" db="EMBL/GenBank/DDBJ databases">
        <title>Centuries of genome instability and evolution in soft-shell clam transmissible cancer (bioRxiv).</title>
        <authorList>
            <person name="Hart S.F.M."/>
            <person name="Yonemitsu M.A."/>
            <person name="Giersch R.M."/>
            <person name="Beal B.F."/>
            <person name="Arriagada G."/>
            <person name="Davis B.W."/>
            <person name="Ostrander E.A."/>
            <person name="Goff S.P."/>
            <person name="Metzger M.J."/>
        </authorList>
    </citation>
    <scope>NUCLEOTIDE SEQUENCE</scope>
    <source>
        <strain evidence="1">MELC-2E11</strain>
        <tissue evidence="1">Siphon/mantle</tissue>
    </source>
</reference>
<evidence type="ECO:0008006" key="3">
    <source>
        <dbReference type="Google" id="ProtNLM"/>
    </source>
</evidence>
<organism evidence="1 2">
    <name type="scientific">Mya arenaria</name>
    <name type="common">Soft-shell clam</name>
    <dbReference type="NCBI Taxonomy" id="6604"/>
    <lineage>
        <taxon>Eukaryota</taxon>
        <taxon>Metazoa</taxon>
        <taxon>Spiralia</taxon>
        <taxon>Lophotrochozoa</taxon>
        <taxon>Mollusca</taxon>
        <taxon>Bivalvia</taxon>
        <taxon>Autobranchia</taxon>
        <taxon>Heteroconchia</taxon>
        <taxon>Euheterodonta</taxon>
        <taxon>Imparidentia</taxon>
        <taxon>Neoheterodontei</taxon>
        <taxon>Myida</taxon>
        <taxon>Myoidea</taxon>
        <taxon>Myidae</taxon>
        <taxon>Mya</taxon>
    </lineage>
</organism>
<evidence type="ECO:0000313" key="2">
    <source>
        <dbReference type="Proteomes" id="UP001164746"/>
    </source>
</evidence>
<gene>
    <name evidence="1" type="ORF">MAR_028639</name>
</gene>
<evidence type="ECO:0000313" key="1">
    <source>
        <dbReference type="EMBL" id="WAQ95949.1"/>
    </source>
</evidence>
<dbReference type="EMBL" id="CP111013">
    <property type="protein sequence ID" value="WAQ95949.1"/>
    <property type="molecule type" value="Genomic_DNA"/>
</dbReference>
<proteinExistence type="predicted"/>
<accession>A0ABY7DF99</accession>
<name>A0ABY7DF99_MYAAR</name>